<reference evidence="3 4" key="2">
    <citation type="submission" date="2018-06" db="EMBL/GenBank/DDBJ databases">
        <authorList>
            <person name="Zhirakovskaya E."/>
        </authorList>
    </citation>
    <scope>NUCLEOTIDE SEQUENCE [LARGE SCALE GENOMIC DNA]</scope>
    <source>
        <strain evidence="3 4">FBKL4.011</strain>
    </source>
</reference>
<proteinExistence type="predicted"/>
<evidence type="ECO:0000313" key="3">
    <source>
        <dbReference type="EMBL" id="RAL21933.1"/>
    </source>
</evidence>
<dbReference type="EMBL" id="QJKK01000011">
    <property type="protein sequence ID" value="RAL21933.1"/>
    <property type="molecule type" value="Genomic_DNA"/>
</dbReference>
<organism evidence="3 4">
    <name type="scientific">Thermoflavimicrobium daqui</name>
    <dbReference type="NCBI Taxonomy" id="2137476"/>
    <lineage>
        <taxon>Bacteria</taxon>
        <taxon>Bacillati</taxon>
        <taxon>Bacillota</taxon>
        <taxon>Bacilli</taxon>
        <taxon>Bacillales</taxon>
        <taxon>Thermoactinomycetaceae</taxon>
        <taxon>Thermoflavimicrobium</taxon>
    </lineage>
</organism>
<feature type="region of interest" description="Disordered" evidence="1">
    <location>
        <begin position="379"/>
        <end position="401"/>
    </location>
</feature>
<dbReference type="InterPro" id="IPR018778">
    <property type="entry name" value="T7SS_EssB"/>
</dbReference>
<protein>
    <recommendedName>
        <fullName evidence="5">Type VII secretion protein EssB</fullName>
    </recommendedName>
</protein>
<feature type="compositionally biased region" description="Polar residues" evidence="1">
    <location>
        <begin position="391"/>
        <end position="401"/>
    </location>
</feature>
<name>A0A364K1X6_9BACL</name>
<reference evidence="3 4" key="1">
    <citation type="submission" date="2018-06" db="EMBL/GenBank/DDBJ databases">
        <title>Thermoflavimicrobium daqus sp. nov., a thermophilic microbe isolated from Moutai-flavour Daqu.</title>
        <authorList>
            <person name="Wang X."/>
            <person name="Zhou H."/>
        </authorList>
    </citation>
    <scope>NUCLEOTIDE SEQUENCE [LARGE SCALE GENOMIC DNA]</scope>
    <source>
        <strain evidence="3 4">FBKL4.011</strain>
    </source>
</reference>
<dbReference type="Pfam" id="PF10140">
    <property type="entry name" value="YukC"/>
    <property type="match status" value="1"/>
</dbReference>
<dbReference type="Proteomes" id="UP000251213">
    <property type="component" value="Unassembled WGS sequence"/>
</dbReference>
<dbReference type="AlphaFoldDB" id="A0A364K1X6"/>
<comment type="caution">
    <text evidence="3">The sequence shown here is derived from an EMBL/GenBank/DDBJ whole genome shotgun (WGS) entry which is preliminary data.</text>
</comment>
<gene>
    <name evidence="3" type="ORF">DL897_15190</name>
</gene>
<dbReference type="OrthoDB" id="2988252at2"/>
<keyword evidence="2" id="KW-1133">Transmembrane helix</keyword>
<feature type="transmembrane region" description="Helical" evidence="2">
    <location>
        <begin position="237"/>
        <end position="255"/>
    </location>
</feature>
<evidence type="ECO:0000313" key="4">
    <source>
        <dbReference type="Proteomes" id="UP000251213"/>
    </source>
</evidence>
<keyword evidence="4" id="KW-1185">Reference proteome</keyword>
<keyword evidence="2" id="KW-0812">Transmembrane</keyword>
<keyword evidence="2" id="KW-0472">Membrane</keyword>
<evidence type="ECO:0008006" key="5">
    <source>
        <dbReference type="Google" id="ProtNLM"/>
    </source>
</evidence>
<accession>A0A364K1X6</accession>
<evidence type="ECO:0000256" key="2">
    <source>
        <dbReference type="SAM" id="Phobius"/>
    </source>
</evidence>
<dbReference type="Gene3D" id="1.10.510.10">
    <property type="entry name" value="Transferase(Phosphotransferase) domain 1"/>
    <property type="match status" value="1"/>
</dbReference>
<evidence type="ECO:0000256" key="1">
    <source>
        <dbReference type="SAM" id="MobiDB-lite"/>
    </source>
</evidence>
<sequence>MRRLFLLKREMVMKEIKFNHGLLGLTETKACYVLTPFEEEDFYKVCDLTKVLPEENISFNCELDYIYDQNALCIKYFIDPGFAPLQEVNKHHIFITRLDIAKNMIKLGKLFEEYDRLNTILSPLNLFINRDGEVRILYYGIKGVLPAEGFDESTIFQQIKDLIIYVIEDEVIEEDRTHLINDIHRARIYHDLEDVIQREINAITTELEKPVSYDDDPKPIELEVERRKKPSKKGGKVFLVTLSLMITIIACIIFFDVPSLVTKSKATPKNQIDPRLLEGTKLAAIQKYKEAARLFHQLDYKKLSKQDRNIVLFTYLYAEPDKAFELEPELSKSLIQAFIEKKQFERAFQIAKLAKKKGLMLDIKKQELNEIKKASLDEKEKKKRMDKVQKEINQINSSPTI</sequence>